<dbReference type="Proteomes" id="UP000559626">
    <property type="component" value="Unassembled WGS sequence"/>
</dbReference>
<keyword evidence="4" id="KW-1185">Reference proteome</keyword>
<protein>
    <submittedName>
        <fullName evidence="3">Uncharacterized protein</fullName>
    </submittedName>
</protein>
<evidence type="ECO:0000256" key="1">
    <source>
        <dbReference type="SAM" id="MobiDB-lite"/>
    </source>
</evidence>
<feature type="region of interest" description="Disordered" evidence="1">
    <location>
        <begin position="22"/>
        <end position="49"/>
    </location>
</feature>
<gene>
    <name evidence="3" type="ORF">HHL22_22740</name>
</gene>
<dbReference type="RefSeq" id="WP_169533733.1">
    <property type="nucleotide sequence ID" value="NZ_JABBGH010000005.1"/>
</dbReference>
<reference evidence="3 4" key="1">
    <citation type="submission" date="2020-04" db="EMBL/GenBank/DDBJ databases">
        <title>Hymenobacter polaris sp. nov., isolated from Arctic soil.</title>
        <authorList>
            <person name="Dahal R.H."/>
        </authorList>
    </citation>
    <scope>NUCLEOTIDE SEQUENCE [LARGE SCALE GENOMIC DNA]</scope>
    <source>
        <strain evidence="3 4">RP-2-7</strain>
    </source>
</reference>
<comment type="caution">
    <text evidence="3">The sequence shown here is derived from an EMBL/GenBank/DDBJ whole genome shotgun (WGS) entry which is preliminary data.</text>
</comment>
<keyword evidence="2" id="KW-0732">Signal</keyword>
<organism evidence="3 4">
    <name type="scientific">Hymenobacter polaris</name>
    <dbReference type="NCBI Taxonomy" id="2682546"/>
    <lineage>
        <taxon>Bacteria</taxon>
        <taxon>Pseudomonadati</taxon>
        <taxon>Bacteroidota</taxon>
        <taxon>Cytophagia</taxon>
        <taxon>Cytophagales</taxon>
        <taxon>Hymenobacteraceae</taxon>
        <taxon>Hymenobacter</taxon>
    </lineage>
</organism>
<evidence type="ECO:0000313" key="4">
    <source>
        <dbReference type="Proteomes" id="UP000559626"/>
    </source>
</evidence>
<sequence length="49" mass="4581">MRVSHPILAAALLTGGKALAQAAPGTSTTSGPISGSVTASANVGPAGQH</sequence>
<name>A0A7Y0FPV9_9BACT</name>
<dbReference type="AlphaFoldDB" id="A0A7Y0FPV9"/>
<evidence type="ECO:0000313" key="3">
    <source>
        <dbReference type="EMBL" id="NML68025.1"/>
    </source>
</evidence>
<accession>A0A7Y0FPV9</accession>
<feature type="compositionally biased region" description="Low complexity" evidence="1">
    <location>
        <begin position="22"/>
        <end position="38"/>
    </location>
</feature>
<proteinExistence type="predicted"/>
<dbReference type="EMBL" id="JABBGH010000005">
    <property type="protein sequence ID" value="NML68025.1"/>
    <property type="molecule type" value="Genomic_DNA"/>
</dbReference>
<evidence type="ECO:0000256" key="2">
    <source>
        <dbReference type="SAM" id="SignalP"/>
    </source>
</evidence>
<feature type="signal peptide" evidence="2">
    <location>
        <begin position="1"/>
        <end position="22"/>
    </location>
</feature>
<feature type="chain" id="PRO_5031524872" evidence="2">
    <location>
        <begin position="23"/>
        <end position="49"/>
    </location>
</feature>